<name>A0A3B0ZKZ1_9ZZZZ</name>
<evidence type="ECO:0000313" key="2">
    <source>
        <dbReference type="EMBL" id="VAW92301.1"/>
    </source>
</evidence>
<organism evidence="2">
    <name type="scientific">hydrothermal vent metagenome</name>
    <dbReference type="NCBI Taxonomy" id="652676"/>
    <lineage>
        <taxon>unclassified sequences</taxon>
        <taxon>metagenomes</taxon>
        <taxon>ecological metagenomes</taxon>
    </lineage>
</organism>
<evidence type="ECO:0000259" key="1">
    <source>
        <dbReference type="PROSITE" id="PS50851"/>
    </source>
</evidence>
<dbReference type="GO" id="GO:0006935">
    <property type="term" value="P:chemotaxis"/>
    <property type="evidence" value="ECO:0007669"/>
    <property type="project" value="InterPro"/>
</dbReference>
<proteinExistence type="predicted"/>
<dbReference type="EMBL" id="UOFR01000014">
    <property type="protein sequence ID" value="VAW92301.1"/>
    <property type="molecule type" value="Genomic_DNA"/>
</dbReference>
<dbReference type="PROSITE" id="PS50851">
    <property type="entry name" value="CHEW"/>
    <property type="match status" value="1"/>
</dbReference>
<dbReference type="InterPro" id="IPR036061">
    <property type="entry name" value="CheW-like_dom_sf"/>
</dbReference>
<dbReference type="InterPro" id="IPR002545">
    <property type="entry name" value="CheW-lke_dom"/>
</dbReference>
<dbReference type="Gene3D" id="2.30.30.40">
    <property type="entry name" value="SH3 Domains"/>
    <property type="match status" value="1"/>
</dbReference>
<dbReference type="GO" id="GO:0007165">
    <property type="term" value="P:signal transduction"/>
    <property type="evidence" value="ECO:0007669"/>
    <property type="project" value="InterPro"/>
</dbReference>
<dbReference type="AlphaFoldDB" id="A0A3B0ZKZ1"/>
<gene>
    <name evidence="2" type="ORF">MNBD_GAMMA21-1199</name>
</gene>
<accession>A0A3B0ZKZ1</accession>
<sequence>MAKQNNNLVEQSEALTDFFESLMRDVDAYQEQADEVSPQVVKKDNAEQSILSAHAEEHPTAIETGVTPPEHTQTELKQDVIAENLIKIAEPETKLFETLPPVLPESELLDEVTSLIEPVVTKTHEPKPNEVVEKTTENEELPEWCQHEFQAMLFKVAGLTLAVPLIDLNGVVECNLDDISAMPGHADFYLGLMKYLDKNVPLVDTAKFVLPADKLSTLMGDEPSKRVTRAVMIHDCQYGLACDEVNEVVTLKPEEVRWRTQRTRRCWLAGTVIEHMCALIDATAFAELLAERTPIQVFRE</sequence>
<dbReference type="SMART" id="SM00260">
    <property type="entry name" value="CheW"/>
    <property type="match status" value="1"/>
</dbReference>
<feature type="domain" description="CheW-like" evidence="1">
    <location>
        <begin position="148"/>
        <end position="291"/>
    </location>
</feature>
<reference evidence="2" key="1">
    <citation type="submission" date="2018-06" db="EMBL/GenBank/DDBJ databases">
        <authorList>
            <person name="Zhirakovskaya E."/>
        </authorList>
    </citation>
    <scope>NUCLEOTIDE SEQUENCE</scope>
</reference>
<dbReference type="SUPFAM" id="SSF50341">
    <property type="entry name" value="CheW-like"/>
    <property type="match status" value="1"/>
</dbReference>
<dbReference type="Gene3D" id="2.40.50.180">
    <property type="entry name" value="CheA-289, Domain 4"/>
    <property type="match status" value="1"/>
</dbReference>
<protein>
    <submittedName>
        <fullName evidence="2">CheW domain protein</fullName>
    </submittedName>
</protein>
<dbReference type="InterPro" id="IPR014506">
    <property type="entry name" value="UCP020479_CheW"/>
</dbReference>
<dbReference type="PIRSF" id="PIRSF020479">
    <property type="entry name" value="UCP020479_CheW"/>
    <property type="match status" value="1"/>
</dbReference>
<dbReference type="Pfam" id="PF01584">
    <property type="entry name" value="CheW"/>
    <property type="match status" value="1"/>
</dbReference>